<dbReference type="Proteomes" id="UP000237347">
    <property type="component" value="Unassembled WGS sequence"/>
</dbReference>
<dbReference type="AlphaFoldDB" id="A0AAW0LAR2"/>
<comment type="caution">
    <text evidence="1">The sequence shown here is derived from an EMBL/GenBank/DDBJ whole genome shotgun (WGS) entry which is preliminary data.</text>
</comment>
<proteinExistence type="predicted"/>
<dbReference type="EMBL" id="PKMF04000130">
    <property type="protein sequence ID" value="KAK7848172.1"/>
    <property type="molecule type" value="Genomic_DNA"/>
</dbReference>
<evidence type="ECO:0000313" key="2">
    <source>
        <dbReference type="Proteomes" id="UP000237347"/>
    </source>
</evidence>
<reference evidence="1 2" key="1">
    <citation type="journal article" date="2018" name="Sci. Data">
        <title>The draft genome sequence of cork oak.</title>
        <authorList>
            <person name="Ramos A.M."/>
            <person name="Usie A."/>
            <person name="Barbosa P."/>
            <person name="Barros P.M."/>
            <person name="Capote T."/>
            <person name="Chaves I."/>
            <person name="Simoes F."/>
            <person name="Abreu I."/>
            <person name="Carrasquinho I."/>
            <person name="Faro C."/>
            <person name="Guimaraes J.B."/>
            <person name="Mendonca D."/>
            <person name="Nobrega F."/>
            <person name="Rodrigues L."/>
            <person name="Saibo N.J.M."/>
            <person name="Varela M.C."/>
            <person name="Egas C."/>
            <person name="Matos J."/>
            <person name="Miguel C.M."/>
            <person name="Oliveira M.M."/>
            <person name="Ricardo C.P."/>
            <person name="Goncalves S."/>
        </authorList>
    </citation>
    <scope>NUCLEOTIDE SEQUENCE [LARGE SCALE GENOMIC DNA]</scope>
    <source>
        <strain evidence="2">cv. HL8</strain>
    </source>
</reference>
<protein>
    <submittedName>
        <fullName evidence="1">Uncharacterized protein</fullName>
    </submittedName>
</protein>
<accession>A0AAW0LAR2</accession>
<evidence type="ECO:0000313" key="1">
    <source>
        <dbReference type="EMBL" id="KAK7848172.1"/>
    </source>
</evidence>
<keyword evidence="2" id="KW-1185">Reference proteome</keyword>
<gene>
    <name evidence="1" type="ORF">CFP56_005446</name>
</gene>
<name>A0AAW0LAR2_QUESU</name>
<sequence>MRHVSYTTTRSLNEKEQRLRLEPYKYLLLAKLRSNVVMGEMDQFNGILVRLKPQGMEVCSTQALCHDDMVL</sequence>
<organism evidence="1 2">
    <name type="scientific">Quercus suber</name>
    <name type="common">Cork oak</name>
    <dbReference type="NCBI Taxonomy" id="58331"/>
    <lineage>
        <taxon>Eukaryota</taxon>
        <taxon>Viridiplantae</taxon>
        <taxon>Streptophyta</taxon>
        <taxon>Embryophyta</taxon>
        <taxon>Tracheophyta</taxon>
        <taxon>Spermatophyta</taxon>
        <taxon>Magnoliopsida</taxon>
        <taxon>eudicotyledons</taxon>
        <taxon>Gunneridae</taxon>
        <taxon>Pentapetalae</taxon>
        <taxon>rosids</taxon>
        <taxon>fabids</taxon>
        <taxon>Fagales</taxon>
        <taxon>Fagaceae</taxon>
        <taxon>Quercus</taxon>
    </lineage>
</organism>